<keyword evidence="2" id="KW-0472">Membrane</keyword>
<evidence type="ECO:0000313" key="4">
    <source>
        <dbReference type="Proteomes" id="UP001555826"/>
    </source>
</evidence>
<dbReference type="RefSeq" id="WP_367636035.1">
    <property type="nucleotide sequence ID" value="NZ_JBFNQN010000001.1"/>
</dbReference>
<evidence type="ECO:0000313" key="3">
    <source>
        <dbReference type="EMBL" id="MEW9263452.1"/>
    </source>
</evidence>
<keyword evidence="2" id="KW-1133">Transmembrane helix</keyword>
<gene>
    <name evidence="3" type="ORF">AB1207_01705</name>
</gene>
<dbReference type="EMBL" id="JBFNQN010000001">
    <property type="protein sequence ID" value="MEW9263452.1"/>
    <property type="molecule type" value="Genomic_DNA"/>
</dbReference>
<reference evidence="3 4" key="1">
    <citation type="submission" date="2024-07" db="EMBL/GenBank/DDBJ databases">
        <authorList>
            <person name="Thanompreechachai J."/>
            <person name="Duangmal K."/>
        </authorList>
    </citation>
    <scope>NUCLEOTIDE SEQUENCE [LARGE SCALE GENOMIC DNA]</scope>
    <source>
        <strain evidence="3 4">KCTC 19886</strain>
    </source>
</reference>
<organism evidence="3 4">
    <name type="scientific">Kineococcus endophyticus</name>
    <dbReference type="NCBI Taxonomy" id="1181883"/>
    <lineage>
        <taxon>Bacteria</taxon>
        <taxon>Bacillati</taxon>
        <taxon>Actinomycetota</taxon>
        <taxon>Actinomycetes</taxon>
        <taxon>Kineosporiales</taxon>
        <taxon>Kineosporiaceae</taxon>
        <taxon>Kineococcus</taxon>
    </lineage>
</organism>
<name>A0ABV3P1F2_9ACTN</name>
<accession>A0ABV3P1F2</accession>
<protein>
    <submittedName>
        <fullName evidence="3">Uncharacterized protein</fullName>
    </submittedName>
</protein>
<feature type="compositionally biased region" description="Basic and acidic residues" evidence="1">
    <location>
        <begin position="25"/>
        <end position="42"/>
    </location>
</feature>
<sequence>MSRTPDDGSGPLDVDAAFAEIVAHWGDDAAAPERTEDARDTTPAEPTGAPDAGDPAGEDSPAAAEEATTATESAEDRSPRHRAGAEEPAESPEDRTRLVRPAAPLPPAPREDVPSPEWFATPRQRDDEPAELRALGEDRFVPADPSPLPRDVVGWAAWIAVVGSPLFLLVVALGWNDVPQLMTAITAAVFVAGFATLVIRLPSSRDDDDDDGAVV</sequence>
<feature type="compositionally biased region" description="Low complexity" evidence="1">
    <location>
        <begin position="62"/>
        <end position="72"/>
    </location>
</feature>
<proteinExistence type="predicted"/>
<keyword evidence="2" id="KW-0812">Transmembrane</keyword>
<comment type="caution">
    <text evidence="3">The sequence shown here is derived from an EMBL/GenBank/DDBJ whole genome shotgun (WGS) entry which is preliminary data.</text>
</comment>
<evidence type="ECO:0000256" key="1">
    <source>
        <dbReference type="SAM" id="MobiDB-lite"/>
    </source>
</evidence>
<evidence type="ECO:0000256" key="2">
    <source>
        <dbReference type="SAM" id="Phobius"/>
    </source>
</evidence>
<feature type="transmembrane region" description="Helical" evidence="2">
    <location>
        <begin position="152"/>
        <end position="175"/>
    </location>
</feature>
<keyword evidence="4" id="KW-1185">Reference proteome</keyword>
<dbReference type="Proteomes" id="UP001555826">
    <property type="component" value="Unassembled WGS sequence"/>
</dbReference>
<feature type="region of interest" description="Disordered" evidence="1">
    <location>
        <begin position="23"/>
        <end position="128"/>
    </location>
</feature>
<feature type="transmembrane region" description="Helical" evidence="2">
    <location>
        <begin position="181"/>
        <end position="199"/>
    </location>
</feature>